<evidence type="ECO:0000313" key="1">
    <source>
        <dbReference type="EMBL" id="RBT67564.1"/>
    </source>
</evidence>
<comment type="caution">
    <text evidence="1">The sequence shown here is derived from an EMBL/GenBank/DDBJ whole genome shotgun (WGS) entry which is preliminary data.</text>
</comment>
<reference evidence="1 2" key="1">
    <citation type="submission" date="2015-06" db="EMBL/GenBank/DDBJ databases">
        <title>The Genome Sequence of Enterococcus hirae 88EA1.</title>
        <authorList>
            <consortium name="The Broad Institute Genomics Platform"/>
            <consortium name="The Broad Institute Genome Sequencing Center for Infectious Disease"/>
            <person name="Earl A.M."/>
            <person name="Van Tyne D."/>
            <person name="Lebreton F."/>
            <person name="Saavedra J.T."/>
            <person name="Gilmore M.S."/>
            <person name="Manson McGuire A."/>
            <person name="Clock S."/>
            <person name="Crupain M."/>
            <person name="Rangan U."/>
            <person name="Young S."/>
            <person name="Abouelleil A."/>
            <person name="Cao P."/>
            <person name="Chapman S.B."/>
            <person name="Griggs A."/>
            <person name="Priest M."/>
            <person name="Shea T."/>
            <person name="Wortman J."/>
            <person name="Nusbaum C."/>
            <person name="Birren B."/>
        </authorList>
    </citation>
    <scope>NUCLEOTIDE SEQUENCE [LARGE SCALE GENOMIC DNA]</scope>
    <source>
        <strain evidence="1 2">88EA1</strain>
    </source>
</reference>
<accession>A0A1V8XCL7</accession>
<gene>
    <name evidence="1" type="ORF">EB03_02333</name>
</gene>
<evidence type="ECO:0000313" key="2">
    <source>
        <dbReference type="Proteomes" id="UP000253498"/>
    </source>
</evidence>
<organism evidence="1 2">
    <name type="scientific">Enterococcus hirae</name>
    <dbReference type="NCBI Taxonomy" id="1354"/>
    <lineage>
        <taxon>Bacteria</taxon>
        <taxon>Bacillati</taxon>
        <taxon>Bacillota</taxon>
        <taxon>Bacilli</taxon>
        <taxon>Lactobacillales</taxon>
        <taxon>Enterococcaceae</taxon>
        <taxon>Enterococcus</taxon>
    </lineage>
</organism>
<proteinExistence type="predicted"/>
<protein>
    <submittedName>
        <fullName evidence="1">Uncharacterized protein</fullName>
    </submittedName>
</protein>
<dbReference type="RefSeq" id="WP_081127692.1">
    <property type="nucleotide sequence ID" value="NZ_CAKMAQ010000002.1"/>
</dbReference>
<sequence length="71" mass="8542">MELYKMLSPADIQFLKTKLNVIIQDRNYTDDEVVQIYDKIEDFHILQSFDENYNLSEDGKHALDILYLDIW</sequence>
<dbReference type="AlphaFoldDB" id="A0A1V8XCL7"/>
<dbReference type="EMBL" id="LESJ01000006">
    <property type="protein sequence ID" value="RBT67564.1"/>
    <property type="molecule type" value="Genomic_DNA"/>
</dbReference>
<dbReference type="GeneID" id="56785882"/>
<dbReference type="Proteomes" id="UP000253498">
    <property type="component" value="Unassembled WGS sequence"/>
</dbReference>
<name>A0A1V8XCL7_ENTHR</name>